<evidence type="ECO:0000256" key="7">
    <source>
        <dbReference type="SAM" id="Phobius"/>
    </source>
</evidence>
<feature type="transmembrane region" description="Helical" evidence="7">
    <location>
        <begin position="168"/>
        <end position="187"/>
    </location>
</feature>
<geneLocation type="plasmid" evidence="10">
    <name>pjcm18538 dna</name>
</geneLocation>
<comment type="subcellular location">
    <subcellularLocation>
        <location evidence="1">Cell membrane</location>
        <topology evidence="1">Multi-pass membrane protein</topology>
    </subcellularLocation>
</comment>
<dbReference type="RefSeq" id="WP_163918754.1">
    <property type="nucleotide sequence ID" value="NZ_AP022593.1"/>
</dbReference>
<gene>
    <name evidence="9" type="ORF">MARA_25290</name>
</gene>
<feature type="transmembrane region" description="Helical" evidence="7">
    <location>
        <begin position="139"/>
        <end position="162"/>
    </location>
</feature>
<keyword evidence="10" id="KW-1185">Reference proteome</keyword>
<evidence type="ECO:0000256" key="1">
    <source>
        <dbReference type="ARBA" id="ARBA00004651"/>
    </source>
</evidence>
<dbReference type="PANTHER" id="PTHR42709">
    <property type="entry name" value="ALKALINE PHOSPHATASE LIKE PROTEIN"/>
    <property type="match status" value="1"/>
</dbReference>
<dbReference type="InterPro" id="IPR051311">
    <property type="entry name" value="DedA_domain"/>
</dbReference>
<name>A0A7I7RY06_9MYCO</name>
<organism evidence="9 10">
    <name type="scientific">Mycolicibacterium arabiense</name>
    <dbReference type="NCBI Taxonomy" id="1286181"/>
    <lineage>
        <taxon>Bacteria</taxon>
        <taxon>Bacillati</taxon>
        <taxon>Actinomycetota</taxon>
        <taxon>Actinomycetes</taxon>
        <taxon>Mycobacteriales</taxon>
        <taxon>Mycobacteriaceae</taxon>
        <taxon>Mycolicibacterium</taxon>
    </lineage>
</organism>
<keyword evidence="4 7" id="KW-0812">Transmembrane</keyword>
<evidence type="ECO:0000256" key="4">
    <source>
        <dbReference type="ARBA" id="ARBA00022692"/>
    </source>
</evidence>
<proteinExistence type="inferred from homology"/>
<evidence type="ECO:0000256" key="6">
    <source>
        <dbReference type="ARBA" id="ARBA00023136"/>
    </source>
</evidence>
<comment type="similarity">
    <text evidence="2">Belongs to the DedA family.</text>
</comment>
<feature type="transmembrane region" description="Helical" evidence="7">
    <location>
        <begin position="16"/>
        <end position="34"/>
    </location>
</feature>
<protein>
    <submittedName>
        <fullName evidence="9">Membrane protein</fullName>
    </submittedName>
</protein>
<feature type="transmembrane region" description="Helical" evidence="7">
    <location>
        <begin position="54"/>
        <end position="76"/>
    </location>
</feature>
<reference evidence="9 10" key="1">
    <citation type="journal article" date="2019" name="Emerg. Microbes Infect.">
        <title>Comprehensive subspecies identification of 175 nontuberculous mycobacteria species based on 7547 genomic profiles.</title>
        <authorList>
            <person name="Matsumoto Y."/>
            <person name="Kinjo T."/>
            <person name="Motooka D."/>
            <person name="Nabeya D."/>
            <person name="Jung N."/>
            <person name="Uechi K."/>
            <person name="Horii T."/>
            <person name="Iida T."/>
            <person name="Fujita J."/>
            <person name="Nakamura S."/>
        </authorList>
    </citation>
    <scope>NUCLEOTIDE SEQUENCE [LARGE SCALE GENOMIC DNA]</scope>
    <source>
        <strain evidence="9 10">JCM 18538</strain>
    </source>
</reference>
<dbReference type="Proteomes" id="UP000467428">
    <property type="component" value="Chromosome"/>
</dbReference>
<evidence type="ECO:0000256" key="2">
    <source>
        <dbReference type="ARBA" id="ARBA00010792"/>
    </source>
</evidence>
<evidence type="ECO:0000259" key="8">
    <source>
        <dbReference type="Pfam" id="PF09335"/>
    </source>
</evidence>
<keyword evidence="6 7" id="KW-0472">Membrane</keyword>
<feature type="domain" description="VTT" evidence="8">
    <location>
        <begin position="34"/>
        <end position="159"/>
    </location>
</feature>
<evidence type="ECO:0000313" key="9">
    <source>
        <dbReference type="EMBL" id="BBY49061.1"/>
    </source>
</evidence>
<dbReference type="GO" id="GO:0005886">
    <property type="term" value="C:plasma membrane"/>
    <property type="evidence" value="ECO:0007669"/>
    <property type="project" value="UniProtKB-SubCell"/>
</dbReference>
<dbReference type="KEGG" id="marz:MARA_25290"/>
<keyword evidence="5 7" id="KW-1133">Transmembrane helix</keyword>
<evidence type="ECO:0000256" key="5">
    <source>
        <dbReference type="ARBA" id="ARBA00022989"/>
    </source>
</evidence>
<dbReference type="InterPro" id="IPR032816">
    <property type="entry name" value="VTT_dom"/>
</dbReference>
<dbReference type="Pfam" id="PF09335">
    <property type="entry name" value="VTT_dom"/>
    <property type="match status" value="1"/>
</dbReference>
<dbReference type="AlphaFoldDB" id="A0A7I7RY06"/>
<sequence length="204" mass="22157">MIDWLRLVEDLVTSPWLYLILISVSLLDSFLPAIPSEPVIVIAGVYAASGETMLLPVIAATALGAFVGDMVPYGLGRVMADRVLKRLPPGTKRRKAHDWLGSELETRAAYVIITSRFIPVGRYLVTLTAGITRLAWPTFAGYTAISCVAWSTYTVLAGYVGGTLFRDNTFVGIGVGIGLAILTSVGIEGARYLRRRLNSERIPQ</sequence>
<dbReference type="EMBL" id="AP022593">
    <property type="protein sequence ID" value="BBY49061.1"/>
    <property type="molecule type" value="Genomic_DNA"/>
</dbReference>
<keyword evidence="3" id="KW-1003">Cell membrane</keyword>
<evidence type="ECO:0000256" key="3">
    <source>
        <dbReference type="ARBA" id="ARBA00022475"/>
    </source>
</evidence>
<dbReference type="PANTHER" id="PTHR42709:SF6">
    <property type="entry name" value="UNDECAPRENYL PHOSPHATE TRANSPORTER A"/>
    <property type="match status" value="1"/>
</dbReference>
<evidence type="ECO:0000313" key="10">
    <source>
        <dbReference type="Proteomes" id="UP000467428"/>
    </source>
</evidence>
<accession>A0A7I7RY06</accession>